<dbReference type="RefSeq" id="WP_150405177.1">
    <property type="nucleotide sequence ID" value="NZ_VXLC01000015.1"/>
</dbReference>
<comment type="caution">
    <text evidence="1">The sequence shown here is derived from an EMBL/GenBank/DDBJ whole genome shotgun (WGS) entry which is preliminary data.</text>
</comment>
<protein>
    <submittedName>
        <fullName evidence="1">Uncharacterized protein</fullName>
    </submittedName>
</protein>
<accession>A0A5N0EAX3</accession>
<sequence>MNERSATPVADVGICRFPVAYDAAAAAFWVCGHSLPDLTRRASHFCGEVCLDPDGQLRRHDGAAALLREYELRTPAEK</sequence>
<dbReference type="EMBL" id="VXLC01000015">
    <property type="protein sequence ID" value="KAA8885619.1"/>
    <property type="molecule type" value="Genomic_DNA"/>
</dbReference>
<organism evidence="1 2">
    <name type="scientific">Nocardia colli</name>
    <dbReference type="NCBI Taxonomy" id="2545717"/>
    <lineage>
        <taxon>Bacteria</taxon>
        <taxon>Bacillati</taxon>
        <taxon>Actinomycetota</taxon>
        <taxon>Actinomycetes</taxon>
        <taxon>Mycobacteriales</taxon>
        <taxon>Nocardiaceae</taxon>
        <taxon>Nocardia</taxon>
    </lineage>
</organism>
<dbReference type="Proteomes" id="UP000323876">
    <property type="component" value="Unassembled WGS sequence"/>
</dbReference>
<proteinExistence type="predicted"/>
<evidence type="ECO:0000313" key="2">
    <source>
        <dbReference type="Proteomes" id="UP000323876"/>
    </source>
</evidence>
<gene>
    <name evidence="1" type="ORF">F3087_28730</name>
</gene>
<name>A0A5N0EAX3_9NOCA</name>
<reference evidence="1 2" key="1">
    <citation type="submission" date="2019-09" db="EMBL/GenBank/DDBJ databases">
        <authorList>
            <person name="Wang X."/>
        </authorList>
    </citation>
    <scope>NUCLEOTIDE SEQUENCE [LARGE SCALE GENOMIC DNA]</scope>
    <source>
        <strain evidence="1 2">CICC 11023</strain>
    </source>
</reference>
<evidence type="ECO:0000313" key="1">
    <source>
        <dbReference type="EMBL" id="KAA8885619.1"/>
    </source>
</evidence>
<keyword evidence="2" id="KW-1185">Reference proteome</keyword>
<dbReference type="AlphaFoldDB" id="A0A5N0EAX3"/>
<dbReference type="OrthoDB" id="9954907at2"/>